<proteinExistence type="inferred from homology"/>
<feature type="domain" description="O-GlcNAc transferase C-terminal" evidence="9">
    <location>
        <begin position="856"/>
        <end position="1055"/>
    </location>
</feature>
<feature type="repeat" description="TPR" evidence="8">
    <location>
        <begin position="393"/>
        <end position="426"/>
    </location>
</feature>
<comment type="pathway">
    <text evidence="1">Protein modification; protein glycosylation.</text>
</comment>
<dbReference type="InterPro" id="IPR029489">
    <property type="entry name" value="OGT/SEC/SPY_C"/>
</dbReference>
<evidence type="ECO:0000256" key="8">
    <source>
        <dbReference type="PROSITE-ProRule" id="PRU00339"/>
    </source>
</evidence>
<organism evidence="10 11">
    <name type="scientific">Cryptosporidium muris (strain RN66)</name>
    <dbReference type="NCBI Taxonomy" id="441375"/>
    <lineage>
        <taxon>Eukaryota</taxon>
        <taxon>Sar</taxon>
        <taxon>Alveolata</taxon>
        <taxon>Apicomplexa</taxon>
        <taxon>Conoidasida</taxon>
        <taxon>Coccidia</taxon>
        <taxon>Eucoccidiorida</taxon>
        <taxon>Eimeriorina</taxon>
        <taxon>Cryptosporidiidae</taxon>
        <taxon>Cryptosporidium</taxon>
    </lineage>
</organism>
<dbReference type="EC" id="2.4.1.255" evidence="3"/>
<dbReference type="RefSeq" id="XP_002141778.1">
    <property type="nucleotide sequence ID" value="XM_002141742.1"/>
</dbReference>
<dbReference type="VEuPathDB" id="CryptoDB:CMU_036020"/>
<evidence type="ECO:0000256" key="1">
    <source>
        <dbReference type="ARBA" id="ARBA00004922"/>
    </source>
</evidence>
<keyword evidence="6" id="KW-0677">Repeat</keyword>
<dbReference type="Gene3D" id="1.25.40.10">
    <property type="entry name" value="Tetratricopeptide repeat domain"/>
    <property type="match status" value="1"/>
</dbReference>
<protein>
    <recommendedName>
        <fullName evidence="3">protein O-GlcNAc transferase</fullName>
        <ecNumber evidence="3">2.4.1.255</ecNumber>
    </recommendedName>
</protein>
<evidence type="ECO:0000256" key="7">
    <source>
        <dbReference type="ARBA" id="ARBA00022803"/>
    </source>
</evidence>
<feature type="repeat" description="TPR" evidence="8">
    <location>
        <begin position="427"/>
        <end position="460"/>
    </location>
</feature>
<evidence type="ECO:0000256" key="5">
    <source>
        <dbReference type="ARBA" id="ARBA00022679"/>
    </source>
</evidence>
<evidence type="ECO:0000259" key="9">
    <source>
        <dbReference type="Pfam" id="PF13844"/>
    </source>
</evidence>
<keyword evidence="7 8" id="KW-0802">TPR repeat</keyword>
<dbReference type="EMBL" id="DS989733">
    <property type="protein sequence ID" value="EEA07429.1"/>
    <property type="molecule type" value="Genomic_DNA"/>
</dbReference>
<evidence type="ECO:0000256" key="4">
    <source>
        <dbReference type="ARBA" id="ARBA00022676"/>
    </source>
</evidence>
<dbReference type="SUPFAM" id="SSF48452">
    <property type="entry name" value="TPR-like"/>
    <property type="match status" value="2"/>
</dbReference>
<dbReference type="STRING" id="441375.B6AGT8"/>
<dbReference type="PANTHER" id="PTHR44835">
    <property type="entry name" value="UDP-N-ACETYLGLUCOSAMINE--PEPTIDE N-ACETYLGLUCOSAMINYLTRANSFERASE SPINDLY-RELATED"/>
    <property type="match status" value="1"/>
</dbReference>
<keyword evidence="5" id="KW-0808">Transferase</keyword>
<feature type="repeat" description="TPR" evidence="8">
    <location>
        <begin position="495"/>
        <end position="528"/>
    </location>
</feature>
<dbReference type="eggNOG" id="KOG4626">
    <property type="taxonomic scope" value="Eukaryota"/>
</dbReference>
<comment type="similarity">
    <text evidence="2">Belongs to the glycosyltransferase 41 family. O-GlcNAc transferase subfamily.</text>
</comment>
<evidence type="ECO:0000256" key="6">
    <source>
        <dbReference type="ARBA" id="ARBA00022737"/>
    </source>
</evidence>
<dbReference type="Gene3D" id="3.40.50.11380">
    <property type="match status" value="1"/>
</dbReference>
<gene>
    <name evidence="10" type="ORF">CMU_036020</name>
</gene>
<dbReference type="PANTHER" id="PTHR44835:SF1">
    <property type="entry name" value="PROTEIN O-GLCNAC TRANSFERASE"/>
    <property type="match status" value="1"/>
</dbReference>
<dbReference type="GeneID" id="6996922"/>
<dbReference type="AlphaFoldDB" id="B6AGT8"/>
<dbReference type="PROSITE" id="PS50005">
    <property type="entry name" value="TPR"/>
    <property type="match status" value="3"/>
</dbReference>
<feature type="domain" description="O-GlcNAc transferase C-terminal" evidence="9">
    <location>
        <begin position="709"/>
        <end position="838"/>
    </location>
</feature>
<sequence>MSRCEEFSTPECKLPGNCIPIICCKSTHSEIQSAEEILQSNGVWSYPLKRCDIERIITSIGKILMTSRYTNRAVMSSLLFCSECRKETRANFNEEYATDMSPIQSRELCLFSISRLCEVLSTAIFRMIKDVHNISSKERQILHESIFWIEYCISTNKILVEQNSGYNFVNTKPPDELTIRLYIRYGILNILSGLNDVAFEALSYISKIYPQESSLLRELQNSIIEIFYNGVKPIELTKLEKSTSSNEDLNSLFSKLWPLYSKVIYCFSLSILSIEIKNMNCNPPSRLTLNLPSLLYQIGKKLLLESERIDYTNPISENCYLLSRIFNEIEGDTVESIRYIEKALSRLPFNDKLRSYYGFLMISKATEIQSGNGDLLIAKKILKKALLYIPYSSTAYNDLGIVYYRLGRTDKALWCFELAIKFDDRNVNIYYNLGVLLYNLGNIHGSILCYEKLLNINPNCVISLNNLATLHCILGNFDKSMISFNRQIKLSYQVPDLYNNLGVLYRDCGNFVMARYAFLKCLKLDSKYQIAAQNALYILNYFMPNSNYENEQGSDDENNPFDLISTDDDMPLPSPWLVNYPYSGSLFNNMFVKLSYLERCYISPDKLYNESLKWGNKLIDEYDAIKSKLDQLIQCTNLPKVEVNYNKTDLSTSESINIGFVGAEFCHHAVSSFAFSPITHLAMLNKRTKIGRNDKFNVYGYKEPEDKIKSKETIADYERVKIYIYDNSPYHDYVTRFYKNYIDKENWRCIRNKCLIDTSLMIRNDKIHVLIDLSGHTVNNCLNIFALRNAPIQMTWIGYPNTTGLRYIDYRISDKIVDPVDSPQKYTEKVIYMPDCFLCYTPPLTEFPSIRDLPYLKNGYITFGSFNRIAKVHPKTFKTWGKILNSIPDSRLILKSKAFASSQCREYYLNIFHSLYKISSERVILLPLKDSYYEHLDGYNDIDISLDTFPYTGTTTTCECLLMGVPLITLATCHMNATENNNKESQIFSIHAWNVGKSILTNLGTLELIATSYDEYINISILLSKDINKLLYYRQNLRSILLNSKLCNAELFASNFLNLIKSTILNHNHY</sequence>
<dbReference type="InterPro" id="IPR019734">
    <property type="entry name" value="TPR_rpt"/>
</dbReference>
<dbReference type="Pfam" id="PF13414">
    <property type="entry name" value="TPR_11"/>
    <property type="match status" value="1"/>
</dbReference>
<evidence type="ECO:0000256" key="2">
    <source>
        <dbReference type="ARBA" id="ARBA00005386"/>
    </source>
</evidence>
<dbReference type="Gene3D" id="3.40.50.2000">
    <property type="entry name" value="Glycogen Phosphorylase B"/>
    <property type="match status" value="1"/>
</dbReference>
<evidence type="ECO:0000313" key="10">
    <source>
        <dbReference type="EMBL" id="EEA07429.1"/>
    </source>
</evidence>
<dbReference type="GO" id="GO:0097363">
    <property type="term" value="F:protein O-acetylglucosaminyltransferase activity"/>
    <property type="evidence" value="ECO:0007669"/>
    <property type="project" value="UniProtKB-EC"/>
</dbReference>
<dbReference type="OrthoDB" id="420945at2759"/>
<dbReference type="InterPro" id="IPR051939">
    <property type="entry name" value="Glycosyltr_41/O-GlcNAc_trsf"/>
</dbReference>
<dbReference type="Pfam" id="PF13844">
    <property type="entry name" value="Glyco_transf_41"/>
    <property type="match status" value="2"/>
</dbReference>
<evidence type="ECO:0000256" key="3">
    <source>
        <dbReference type="ARBA" id="ARBA00011970"/>
    </source>
</evidence>
<dbReference type="Pfam" id="PF13181">
    <property type="entry name" value="TPR_8"/>
    <property type="match status" value="1"/>
</dbReference>
<name>B6AGT8_CRYMR</name>
<accession>B6AGT8</accession>
<reference evidence="10" key="1">
    <citation type="submission" date="2008-06" db="EMBL/GenBank/DDBJ databases">
        <authorList>
            <person name="Lorenzi H."/>
            <person name="Inman J."/>
            <person name="Miller J."/>
            <person name="Schobel S."/>
            <person name="Amedeo P."/>
            <person name="Caler E.V."/>
            <person name="da Silva J."/>
        </authorList>
    </citation>
    <scope>NUCLEOTIDE SEQUENCE [LARGE SCALE GENOMIC DNA]</scope>
    <source>
        <strain evidence="10">RN66</strain>
    </source>
</reference>
<keyword evidence="11" id="KW-1185">Reference proteome</keyword>
<keyword evidence="4" id="KW-0328">Glycosyltransferase</keyword>
<evidence type="ECO:0000313" key="11">
    <source>
        <dbReference type="Proteomes" id="UP000001460"/>
    </source>
</evidence>
<dbReference type="SMART" id="SM00028">
    <property type="entry name" value="TPR"/>
    <property type="match status" value="4"/>
</dbReference>
<dbReference type="Proteomes" id="UP000001460">
    <property type="component" value="Unassembled WGS sequence"/>
</dbReference>
<dbReference type="InterPro" id="IPR011990">
    <property type="entry name" value="TPR-like_helical_dom_sf"/>
</dbReference>